<keyword evidence="1" id="KW-0812">Transmembrane</keyword>
<keyword evidence="3" id="KW-1185">Reference proteome</keyword>
<name>A0ABT5Z6N1_9ACTN</name>
<evidence type="ECO:0000313" key="2">
    <source>
        <dbReference type="EMBL" id="MDF2259393.1"/>
    </source>
</evidence>
<feature type="transmembrane region" description="Helical" evidence="1">
    <location>
        <begin position="12"/>
        <end position="35"/>
    </location>
</feature>
<gene>
    <name evidence="2" type="ORF">P2L57_27880</name>
</gene>
<evidence type="ECO:0000256" key="1">
    <source>
        <dbReference type="SAM" id="Phobius"/>
    </source>
</evidence>
<keyword evidence="1" id="KW-0472">Membrane</keyword>
<reference evidence="2 3" key="1">
    <citation type="submission" date="2023-03" db="EMBL/GenBank/DDBJ databases">
        <title>Draft genome sequence of type strain Streptomyces ferralitis JCM 14344.</title>
        <authorList>
            <person name="Klaysubun C."/>
            <person name="Duangmal K."/>
        </authorList>
    </citation>
    <scope>NUCLEOTIDE SEQUENCE [LARGE SCALE GENOMIC DNA]</scope>
    <source>
        <strain evidence="2 3">JCM 14344</strain>
    </source>
</reference>
<evidence type="ECO:0000313" key="3">
    <source>
        <dbReference type="Proteomes" id="UP001220022"/>
    </source>
</evidence>
<protein>
    <submittedName>
        <fullName evidence="2">Uncharacterized protein</fullName>
    </submittedName>
</protein>
<dbReference type="RefSeq" id="WP_275818919.1">
    <property type="nucleotide sequence ID" value="NZ_BAAANM010000009.1"/>
</dbReference>
<dbReference type="EMBL" id="JARHTQ010000022">
    <property type="protein sequence ID" value="MDF2259393.1"/>
    <property type="molecule type" value="Genomic_DNA"/>
</dbReference>
<sequence length="155" mass="16468">MNARESRAMPGITLVTASRAGMVVAGMTLMAQAFLPRPEGLSLGGVFAVAAVAGAVIAAVAVFGAVRRRRRATARVLQPVLATAEESWFPATTLTGFPADALDATLCGPDAPSLNRLHVAWVFATQGYDAPWIARHFDLRLSVARMLEDAARDHR</sequence>
<organism evidence="2 3">
    <name type="scientific">Streptantibioticus ferralitis</name>
    <dbReference type="NCBI Taxonomy" id="236510"/>
    <lineage>
        <taxon>Bacteria</taxon>
        <taxon>Bacillati</taxon>
        <taxon>Actinomycetota</taxon>
        <taxon>Actinomycetes</taxon>
        <taxon>Kitasatosporales</taxon>
        <taxon>Streptomycetaceae</taxon>
        <taxon>Streptantibioticus</taxon>
    </lineage>
</organism>
<accession>A0ABT5Z6N1</accession>
<feature type="transmembrane region" description="Helical" evidence="1">
    <location>
        <begin position="41"/>
        <end position="66"/>
    </location>
</feature>
<keyword evidence="1" id="KW-1133">Transmembrane helix</keyword>
<dbReference type="Proteomes" id="UP001220022">
    <property type="component" value="Unassembled WGS sequence"/>
</dbReference>
<proteinExistence type="predicted"/>
<comment type="caution">
    <text evidence="2">The sequence shown here is derived from an EMBL/GenBank/DDBJ whole genome shotgun (WGS) entry which is preliminary data.</text>
</comment>